<name>A0A1H6XZ67_9EURY</name>
<feature type="transmembrane region" description="Helical" evidence="1">
    <location>
        <begin position="145"/>
        <end position="164"/>
    </location>
</feature>
<keyword evidence="1" id="KW-1133">Transmembrane helix</keyword>
<feature type="transmembrane region" description="Helical" evidence="1">
    <location>
        <begin position="117"/>
        <end position="139"/>
    </location>
</feature>
<accession>A0A2H4Q143</accession>
<dbReference type="OrthoDB" id="331021at2157"/>
<keyword evidence="4" id="KW-1185">Reference proteome</keyword>
<organism evidence="3 4">
    <name type="scientific">Halohasta litchfieldiae</name>
    <dbReference type="NCBI Taxonomy" id="1073996"/>
    <lineage>
        <taxon>Archaea</taxon>
        <taxon>Methanobacteriati</taxon>
        <taxon>Methanobacteriota</taxon>
        <taxon>Stenosarchaea group</taxon>
        <taxon>Halobacteria</taxon>
        <taxon>Halobacteriales</taxon>
        <taxon>Haloferacaceae</taxon>
        <taxon>Halohasta</taxon>
    </lineage>
</organism>
<evidence type="ECO:0000313" key="3">
    <source>
        <dbReference type="EMBL" id="SEJ34368.1"/>
    </source>
</evidence>
<dbReference type="GeneID" id="35002117"/>
<evidence type="ECO:0000313" key="4">
    <source>
        <dbReference type="Proteomes" id="UP000198888"/>
    </source>
</evidence>
<sequence length="175" mass="19745">MLRNRSLPESVVYDILANSRRRETIRHLTDTAGGRTVSLRKLSEAIATDETGQSPPPRPCRESVYNSLHQTHLPKLAELGIVEYNLEARTVSVRNSAREVDQYLALLSPSGLTWGEYYRTLGIVSLLAVVTSLAEIPLVDSVDPLLWASGFLVAFALSVTYQLWSVRWYLRQRFL</sequence>
<protein>
    <recommendedName>
        <fullName evidence="2">DUF7344 domain-containing protein</fullName>
    </recommendedName>
</protein>
<proteinExistence type="predicted"/>
<keyword evidence="1" id="KW-0472">Membrane</keyword>
<evidence type="ECO:0000259" key="2">
    <source>
        <dbReference type="Pfam" id="PF24035"/>
    </source>
</evidence>
<gene>
    <name evidence="3" type="ORF">SAMN05444271_1523</name>
</gene>
<accession>A0A1H6XZ67</accession>
<reference evidence="3 4" key="1">
    <citation type="submission" date="2016-10" db="EMBL/GenBank/DDBJ databases">
        <authorList>
            <person name="de Groot N.N."/>
        </authorList>
    </citation>
    <scope>NUCLEOTIDE SEQUENCE [LARGE SCALE GENOMIC DNA]</scope>
    <source>
        <strain evidence="3 4">DSM 22187</strain>
    </source>
</reference>
<dbReference type="Pfam" id="PF24035">
    <property type="entry name" value="DUF7344"/>
    <property type="match status" value="1"/>
</dbReference>
<dbReference type="AlphaFoldDB" id="A0A1H6XZ67"/>
<dbReference type="EMBL" id="FNYR01000052">
    <property type="protein sequence ID" value="SEJ34368.1"/>
    <property type="molecule type" value="Genomic_DNA"/>
</dbReference>
<dbReference type="Proteomes" id="UP000198888">
    <property type="component" value="Unassembled WGS sequence"/>
</dbReference>
<dbReference type="KEGG" id="hae:halTADL_1307"/>
<feature type="domain" description="DUF7344" evidence="2">
    <location>
        <begin position="13"/>
        <end position="92"/>
    </location>
</feature>
<dbReference type="RefSeq" id="WP_089673877.1">
    <property type="nucleotide sequence ID" value="NZ_CP024845.1"/>
</dbReference>
<evidence type="ECO:0000256" key="1">
    <source>
        <dbReference type="SAM" id="Phobius"/>
    </source>
</evidence>
<dbReference type="InterPro" id="IPR055768">
    <property type="entry name" value="DUF7344"/>
</dbReference>
<keyword evidence="1" id="KW-0812">Transmembrane</keyword>